<feature type="domain" description="Carboxyltransferase" evidence="4">
    <location>
        <begin position="10"/>
        <end position="208"/>
    </location>
</feature>
<dbReference type="EMBL" id="CADIJZ010000035">
    <property type="protein sequence ID" value="CAB3737390.1"/>
    <property type="molecule type" value="Genomic_DNA"/>
</dbReference>
<evidence type="ECO:0000313" key="5">
    <source>
        <dbReference type="EMBL" id="CAB3737390.1"/>
    </source>
</evidence>
<evidence type="ECO:0000259" key="4">
    <source>
        <dbReference type="SMART" id="SM00796"/>
    </source>
</evidence>
<dbReference type="Proteomes" id="UP000494205">
    <property type="component" value="Unassembled WGS sequence"/>
</dbReference>
<dbReference type="SMART" id="SM00796">
    <property type="entry name" value="AHS1"/>
    <property type="match status" value="1"/>
</dbReference>
<evidence type="ECO:0000313" key="6">
    <source>
        <dbReference type="Proteomes" id="UP000494205"/>
    </source>
</evidence>
<dbReference type="SUPFAM" id="SSF50891">
    <property type="entry name" value="Cyclophilin-like"/>
    <property type="match status" value="1"/>
</dbReference>
<dbReference type="GO" id="GO:0017168">
    <property type="term" value="F:5-oxoprolinase (ATP-hydrolyzing) activity"/>
    <property type="evidence" value="ECO:0007669"/>
    <property type="project" value="UniProtKB-EC"/>
</dbReference>
<dbReference type="NCBIfam" id="TIGR00370">
    <property type="entry name" value="5-oxoprolinase subunit PxpB"/>
    <property type="match status" value="1"/>
</dbReference>
<dbReference type="Gene3D" id="2.40.100.10">
    <property type="entry name" value="Cyclophilin-like"/>
    <property type="match status" value="1"/>
</dbReference>
<organism evidence="5 6">
    <name type="scientific">Paraburkholderia rhynchosiae</name>
    <dbReference type="NCBI Taxonomy" id="487049"/>
    <lineage>
        <taxon>Bacteria</taxon>
        <taxon>Pseudomonadati</taxon>
        <taxon>Pseudomonadota</taxon>
        <taxon>Betaproteobacteria</taxon>
        <taxon>Burkholderiales</taxon>
        <taxon>Burkholderiaceae</taxon>
        <taxon>Paraburkholderia</taxon>
    </lineage>
</organism>
<dbReference type="SUPFAM" id="SSF160467">
    <property type="entry name" value="PH0987 N-terminal domain-like"/>
    <property type="match status" value="1"/>
</dbReference>
<dbReference type="Pfam" id="PF02682">
    <property type="entry name" value="CT_C_D"/>
    <property type="match status" value="1"/>
</dbReference>
<evidence type="ECO:0000256" key="1">
    <source>
        <dbReference type="ARBA" id="ARBA00022741"/>
    </source>
</evidence>
<dbReference type="GO" id="GO:0005524">
    <property type="term" value="F:ATP binding"/>
    <property type="evidence" value="ECO:0007669"/>
    <property type="project" value="UniProtKB-KW"/>
</dbReference>
<keyword evidence="2 5" id="KW-0378">Hydrolase</keyword>
<keyword evidence="1" id="KW-0547">Nucleotide-binding</keyword>
<keyword evidence="3" id="KW-0067">ATP-binding</keyword>
<name>A0A6J5CK88_9BURK</name>
<dbReference type="PANTHER" id="PTHR34698:SF2">
    <property type="entry name" value="5-OXOPROLINASE SUBUNIT B"/>
    <property type="match status" value="1"/>
</dbReference>
<dbReference type="InterPro" id="IPR010016">
    <property type="entry name" value="PxpB"/>
</dbReference>
<sequence length="223" mass="23947">MAGSCTPGSLKLSYMGSSAILCESTEPLSLSQQTLFWALAMSVSKWPSVEEVIPGMNNLLVILERRVDEPWEVAEQIRAEWPRTMPLSVTGKVVDVPVAYGGEYGPDLEYVAGRAGKSLTDTAALHASGEYKVFFLGAHAGFGYLGGLPQQLHSPRLAKPRLSAPSGTVAIGGMQTGVIAQTSPSGWRLIGKTDLDFFQADRQPPALLAPGDTVRFQIERVET</sequence>
<evidence type="ECO:0000256" key="3">
    <source>
        <dbReference type="ARBA" id="ARBA00022840"/>
    </source>
</evidence>
<dbReference type="InterPro" id="IPR029000">
    <property type="entry name" value="Cyclophilin-like_dom_sf"/>
</dbReference>
<proteinExistence type="predicted"/>
<protein>
    <submittedName>
        <fullName evidence="5">5-oxoprolinase subunit B</fullName>
        <ecNumber evidence="5">3.5.2.9</ecNumber>
    </submittedName>
</protein>
<dbReference type="EC" id="3.5.2.9" evidence="5"/>
<evidence type="ECO:0000256" key="2">
    <source>
        <dbReference type="ARBA" id="ARBA00022801"/>
    </source>
</evidence>
<dbReference type="AlphaFoldDB" id="A0A6J5CK88"/>
<reference evidence="5 6" key="1">
    <citation type="submission" date="2020-04" db="EMBL/GenBank/DDBJ databases">
        <authorList>
            <person name="De Canck E."/>
        </authorList>
    </citation>
    <scope>NUCLEOTIDE SEQUENCE [LARGE SCALE GENOMIC DNA]</scope>
    <source>
        <strain evidence="5 6">LMG 27174</strain>
    </source>
</reference>
<dbReference type="PANTHER" id="PTHR34698">
    <property type="entry name" value="5-OXOPROLINASE SUBUNIT B"/>
    <property type="match status" value="1"/>
</dbReference>
<accession>A0A6J5CK88</accession>
<gene>
    <name evidence="5" type="primary">pxpB_1</name>
    <name evidence="5" type="ORF">LMG27174_06368</name>
</gene>
<dbReference type="InterPro" id="IPR003833">
    <property type="entry name" value="CT_C_D"/>
</dbReference>